<evidence type="ECO:0000313" key="3">
    <source>
        <dbReference type="Proteomes" id="UP000694522"/>
    </source>
</evidence>
<dbReference type="InterPro" id="IPR002123">
    <property type="entry name" value="Plipid/glycerol_acylTrfase"/>
</dbReference>
<protein>
    <submittedName>
        <fullName evidence="2">Glycerol-3-phosphate acyltransferase 2, mitochondrial</fullName>
    </submittedName>
</protein>
<dbReference type="GO" id="GO:0034587">
    <property type="term" value="P:piRNA processing"/>
    <property type="evidence" value="ECO:0007669"/>
    <property type="project" value="TreeGrafter"/>
</dbReference>
<dbReference type="GO" id="GO:0031966">
    <property type="term" value="C:mitochondrial membrane"/>
    <property type="evidence" value="ECO:0007669"/>
    <property type="project" value="TreeGrafter"/>
</dbReference>
<proteinExistence type="predicted"/>
<dbReference type="Pfam" id="PF01553">
    <property type="entry name" value="Acyltransferase"/>
    <property type="match status" value="1"/>
</dbReference>
<keyword evidence="3" id="KW-1185">Reference proteome</keyword>
<reference evidence="2" key="2">
    <citation type="submission" date="2025-09" db="UniProtKB">
        <authorList>
            <consortium name="Ensembl"/>
        </authorList>
    </citation>
    <scope>IDENTIFICATION</scope>
</reference>
<sequence>GLSVPLPQMRTWLCVSGQRVELVLPFLGQCRRDSGRCCQTCTPMSWGTLRPRRSSATLPVSVPRFRGWLVRRACALLALCSWRIPNDIPGDLPARICRSRRWERAEGLWGHIPPLAAPPGLWPVAERGGRDRGGFFTPCFSRRICHWVLLKLLSRLFLSVQLHRGQLEMVLRAPRLPLVFLCPHKSQLDGPLLSFVLFSQGLGVPRVTVGAQGCSPRLRSLLRRLGGIFLPAGMEQTRGDLEDALPGAVLAAYTEEVLRSRQPLLIFLEEPPVPLHLSASARRWLTLVQGAVRAGAVPDVLLVPVGIGYDVVPGGSRPEAAPLGIGACLWAALRALRRNLGCARVDFAQPFSLQVRQWGCSLGVGLGCWDLLSPSLWEAPVDPSARWCSSPPEEMLVTTLGLHSLSGEGWRGPSSSLAMLILLFLQGVFLSRLMQDFAWLLEEILLRQRDVGFSGQLRALVQHSLILLGARLSLYRLSPLGDILVIPKASAETWMELGRHSAAILPIFASEAVGACAIRALLAEMLPFLEPTPPASSIIFSQDELHRKTLELLRLLPPNVLGLRPCQPLDCWSEDVVDKLVLCGLLEPEEVGSGHWVCDTAPWASGRRQAWARMDFSDSEDEAPRCRCFKPQGSPHLLLFLCRLLSPVLGTYAGAVAFLERTHWPQPEAAYVEELLQFLAKEGSELPNRSLALSSLQTFKEIGVLEEVGGPPGPLLRLAQPFHSSANRERLEAFIRQFIQA</sequence>
<evidence type="ECO:0000313" key="2">
    <source>
        <dbReference type="Ensembl" id="ENSACOP00000005033.1"/>
    </source>
</evidence>
<name>A0A8B9F5D3_9PSIT</name>
<accession>A0A8B9F5D3</accession>
<dbReference type="Pfam" id="PF19277">
    <property type="entry name" value="GPAT_C"/>
    <property type="match status" value="1"/>
</dbReference>
<dbReference type="GO" id="GO:0004366">
    <property type="term" value="F:glycerol-3-phosphate O-acyltransferase activity"/>
    <property type="evidence" value="ECO:0007669"/>
    <property type="project" value="TreeGrafter"/>
</dbReference>
<dbReference type="GO" id="GO:0006631">
    <property type="term" value="P:fatty acid metabolic process"/>
    <property type="evidence" value="ECO:0007669"/>
    <property type="project" value="TreeGrafter"/>
</dbReference>
<dbReference type="GO" id="GO:0019432">
    <property type="term" value="P:triglyceride biosynthetic process"/>
    <property type="evidence" value="ECO:0007669"/>
    <property type="project" value="TreeGrafter"/>
</dbReference>
<feature type="domain" description="Phospholipid/glycerol acyltransferase" evidence="1">
    <location>
        <begin position="178"/>
        <end position="310"/>
    </location>
</feature>
<dbReference type="SMART" id="SM00563">
    <property type="entry name" value="PlsC"/>
    <property type="match status" value="1"/>
</dbReference>
<organism evidence="2 3">
    <name type="scientific">Amazona collaria</name>
    <name type="common">yellow-billed parrot</name>
    <dbReference type="NCBI Taxonomy" id="241587"/>
    <lineage>
        <taxon>Eukaryota</taxon>
        <taxon>Metazoa</taxon>
        <taxon>Chordata</taxon>
        <taxon>Craniata</taxon>
        <taxon>Vertebrata</taxon>
        <taxon>Euteleostomi</taxon>
        <taxon>Archelosauria</taxon>
        <taxon>Archosauria</taxon>
        <taxon>Dinosauria</taxon>
        <taxon>Saurischia</taxon>
        <taxon>Theropoda</taxon>
        <taxon>Coelurosauria</taxon>
        <taxon>Aves</taxon>
        <taxon>Neognathae</taxon>
        <taxon>Neoaves</taxon>
        <taxon>Telluraves</taxon>
        <taxon>Australaves</taxon>
        <taxon>Psittaciformes</taxon>
        <taxon>Psittacidae</taxon>
        <taxon>Amazona</taxon>
    </lineage>
</organism>
<evidence type="ECO:0000259" key="1">
    <source>
        <dbReference type="SMART" id="SM00563"/>
    </source>
</evidence>
<dbReference type="InterPro" id="IPR045520">
    <property type="entry name" value="GPAT/DHAPAT_C"/>
</dbReference>
<dbReference type="AlphaFoldDB" id="A0A8B9F5D3"/>
<dbReference type="PANTHER" id="PTHR12563:SF15">
    <property type="entry name" value="GLYCEROL-3-PHOSPHATE ACYLTRANSFERASE 2, MITOCHONDRIAL"/>
    <property type="match status" value="1"/>
</dbReference>
<dbReference type="GO" id="GO:0006072">
    <property type="term" value="P:glycerol-3-phosphate metabolic process"/>
    <property type="evidence" value="ECO:0007669"/>
    <property type="project" value="TreeGrafter"/>
</dbReference>
<dbReference type="PANTHER" id="PTHR12563">
    <property type="entry name" value="GLYCEROL-3-PHOSPHATE ACYLTRANSFERASE"/>
    <property type="match status" value="1"/>
</dbReference>
<dbReference type="Proteomes" id="UP000694522">
    <property type="component" value="Unplaced"/>
</dbReference>
<dbReference type="GO" id="GO:0008654">
    <property type="term" value="P:phospholipid biosynthetic process"/>
    <property type="evidence" value="ECO:0007669"/>
    <property type="project" value="TreeGrafter"/>
</dbReference>
<dbReference type="InterPro" id="IPR022284">
    <property type="entry name" value="GPAT/DHAPAT"/>
</dbReference>
<reference evidence="2" key="1">
    <citation type="submission" date="2025-08" db="UniProtKB">
        <authorList>
            <consortium name="Ensembl"/>
        </authorList>
    </citation>
    <scope>IDENTIFICATION</scope>
</reference>
<dbReference type="Ensembl" id="ENSACOT00000005222.1">
    <property type="protein sequence ID" value="ENSACOP00000005033.1"/>
    <property type="gene ID" value="ENSACOG00000003533.1"/>
</dbReference>